<evidence type="ECO:0000256" key="3">
    <source>
        <dbReference type="ARBA" id="ARBA00022989"/>
    </source>
</evidence>
<dbReference type="KEGG" id="wjo:FOL01_1531"/>
<evidence type="ECO:0000313" key="6">
    <source>
        <dbReference type="EMBL" id="APS42390.1"/>
    </source>
</evidence>
<organism evidence="6 7">
    <name type="scientific">Weissella jogaejeotgali</name>
    <dbReference type="NCBI Taxonomy" id="1631871"/>
    <lineage>
        <taxon>Bacteria</taxon>
        <taxon>Bacillati</taxon>
        <taxon>Bacillota</taxon>
        <taxon>Bacilli</taxon>
        <taxon>Lactobacillales</taxon>
        <taxon>Lactobacillaceae</taxon>
        <taxon>Weissella</taxon>
    </lineage>
</organism>
<gene>
    <name evidence="6" type="ORF">FOL01_1531</name>
</gene>
<evidence type="ECO:0000256" key="4">
    <source>
        <dbReference type="ARBA" id="ARBA00023136"/>
    </source>
</evidence>
<keyword evidence="3 5" id="KW-1133">Transmembrane helix</keyword>
<keyword evidence="4 5" id="KW-0472">Membrane</keyword>
<dbReference type="RefSeq" id="WP_075270138.1">
    <property type="nucleotide sequence ID" value="NZ_CP014332.1"/>
</dbReference>
<dbReference type="STRING" id="1631871.FOL01_1531"/>
<feature type="transmembrane region" description="Helical" evidence="5">
    <location>
        <begin position="6"/>
        <end position="23"/>
    </location>
</feature>
<keyword evidence="7" id="KW-1185">Reference proteome</keyword>
<dbReference type="EMBL" id="CP014332">
    <property type="protein sequence ID" value="APS42390.1"/>
    <property type="molecule type" value="Genomic_DNA"/>
</dbReference>
<feature type="transmembrane region" description="Helical" evidence="5">
    <location>
        <begin position="35"/>
        <end position="55"/>
    </location>
</feature>
<keyword evidence="1" id="KW-1003">Cell membrane</keyword>
<feature type="transmembrane region" description="Helical" evidence="5">
    <location>
        <begin position="93"/>
        <end position="112"/>
    </location>
</feature>
<sequence>MVNMWVHFVTWIVLIIVAAIAIFSSNQKVSVISMMIARLSYIVAIITGIGLFQYAYQSSPVLTIVKVIFAILLMGIIEMSFAKKKQRRLNRNFAIGVIILILLLGLFGIYLASGFPF</sequence>
<dbReference type="Pfam" id="PF07457">
    <property type="entry name" value="DUF1516"/>
    <property type="match status" value="1"/>
</dbReference>
<dbReference type="OrthoDB" id="2149731at2"/>
<reference evidence="6 7" key="1">
    <citation type="submission" date="2016-02" db="EMBL/GenBank/DDBJ databases">
        <title>Complete Genome Sequence of Weissella jogaejeotgali FOL01.</title>
        <authorList>
            <person name="Lee J.-H."/>
            <person name="Ku H.-J."/>
        </authorList>
    </citation>
    <scope>NUCLEOTIDE SEQUENCE [LARGE SCALE GENOMIC DNA]</scope>
    <source>
        <strain evidence="6 7">FOL01</strain>
    </source>
</reference>
<name>A0A1L6RD34_9LACO</name>
<protein>
    <submittedName>
        <fullName evidence="6">Uncharacterized protein</fullName>
    </submittedName>
</protein>
<evidence type="ECO:0000256" key="2">
    <source>
        <dbReference type="ARBA" id="ARBA00022692"/>
    </source>
</evidence>
<feature type="transmembrane region" description="Helical" evidence="5">
    <location>
        <begin position="61"/>
        <end position="81"/>
    </location>
</feature>
<dbReference type="InterPro" id="IPR010899">
    <property type="entry name" value="UPF0344"/>
</dbReference>
<evidence type="ECO:0000313" key="7">
    <source>
        <dbReference type="Proteomes" id="UP000185473"/>
    </source>
</evidence>
<keyword evidence="2 5" id="KW-0812">Transmembrane</keyword>
<evidence type="ECO:0000256" key="5">
    <source>
        <dbReference type="SAM" id="Phobius"/>
    </source>
</evidence>
<accession>A0A1L6RD34</accession>
<dbReference type="AlphaFoldDB" id="A0A1L6RD34"/>
<dbReference type="Proteomes" id="UP000185473">
    <property type="component" value="Chromosome"/>
</dbReference>
<evidence type="ECO:0000256" key="1">
    <source>
        <dbReference type="ARBA" id="ARBA00022475"/>
    </source>
</evidence>
<proteinExistence type="predicted"/>